<dbReference type="GeneID" id="54282982"/>
<gene>
    <name evidence="2" type="ORF">BU24DRAFT_403616</name>
</gene>
<dbReference type="OrthoDB" id="5378679at2759"/>
<evidence type="ECO:0000313" key="2">
    <source>
        <dbReference type="EMBL" id="KAF2020512.1"/>
    </source>
</evidence>
<evidence type="ECO:0000256" key="1">
    <source>
        <dbReference type="SAM" id="MobiDB-lite"/>
    </source>
</evidence>
<dbReference type="AlphaFoldDB" id="A0A6A5Y4N1"/>
<dbReference type="EMBL" id="ML978066">
    <property type="protein sequence ID" value="KAF2020512.1"/>
    <property type="molecule type" value="Genomic_DNA"/>
</dbReference>
<dbReference type="RefSeq" id="XP_033388851.1">
    <property type="nucleotide sequence ID" value="XM_033525585.1"/>
</dbReference>
<protein>
    <submittedName>
        <fullName evidence="2">Uncharacterized protein</fullName>
    </submittedName>
</protein>
<dbReference type="Proteomes" id="UP000799778">
    <property type="component" value="Unassembled WGS sequence"/>
</dbReference>
<name>A0A6A5Y4N1_9PLEO</name>
<evidence type="ECO:0000313" key="3">
    <source>
        <dbReference type="Proteomes" id="UP000799778"/>
    </source>
</evidence>
<accession>A0A6A5Y4N1</accession>
<feature type="region of interest" description="Disordered" evidence="1">
    <location>
        <begin position="348"/>
        <end position="390"/>
    </location>
</feature>
<sequence length="390" mass="43519">MRLKTLNGAPLCDDLDFGSNHLLDIDEKDSAFEAFLSGNRALSLTSDSSNVIKWRHVELHPGRLRTELSPYFPNSLLDGNTSNFSCPEIGLKSMSQNSMVHDGSTFLEATSLIEEDSVFLEHSFIVHDNLVSSQIALDDAQMSANESRESLSSTSFLTSSFNTEASTSREAESQLPTLQLPSYLTITSLGELPDAQYLRSIYPQTPTPNLLCALVAPIEKRQVSVKKGRYVMDLYDLIVGDDTRPSFKISFWFRPIHATRPSRNLAQDKLRSTLDAVRTGDMLLMRYIALSIYRNEVFGQSLNANISKASTLVEPLSRPDGTPIYKHVCPIAVEEKLLNVKKWSRSRIATHNEGSQKRKATSSMKDAKTKRKLRSQRSTDTLPPDTLEAA</sequence>
<reference evidence="2" key="1">
    <citation type="journal article" date="2020" name="Stud. Mycol.">
        <title>101 Dothideomycetes genomes: a test case for predicting lifestyles and emergence of pathogens.</title>
        <authorList>
            <person name="Haridas S."/>
            <person name="Albert R."/>
            <person name="Binder M."/>
            <person name="Bloem J."/>
            <person name="Labutti K."/>
            <person name="Salamov A."/>
            <person name="Andreopoulos B."/>
            <person name="Baker S."/>
            <person name="Barry K."/>
            <person name="Bills G."/>
            <person name="Bluhm B."/>
            <person name="Cannon C."/>
            <person name="Castanera R."/>
            <person name="Culley D."/>
            <person name="Daum C."/>
            <person name="Ezra D."/>
            <person name="Gonzalez J."/>
            <person name="Henrissat B."/>
            <person name="Kuo A."/>
            <person name="Liang C."/>
            <person name="Lipzen A."/>
            <person name="Lutzoni F."/>
            <person name="Magnuson J."/>
            <person name="Mondo S."/>
            <person name="Nolan M."/>
            <person name="Ohm R."/>
            <person name="Pangilinan J."/>
            <person name="Park H.-J."/>
            <person name="Ramirez L."/>
            <person name="Alfaro M."/>
            <person name="Sun H."/>
            <person name="Tritt A."/>
            <person name="Yoshinaga Y."/>
            <person name="Zwiers L.-H."/>
            <person name="Turgeon B."/>
            <person name="Goodwin S."/>
            <person name="Spatafora J."/>
            <person name="Crous P."/>
            <person name="Grigoriev I."/>
        </authorList>
    </citation>
    <scope>NUCLEOTIDE SEQUENCE</scope>
    <source>
        <strain evidence="2">CBS 175.79</strain>
    </source>
</reference>
<organism evidence="2 3">
    <name type="scientific">Aaosphaeria arxii CBS 175.79</name>
    <dbReference type="NCBI Taxonomy" id="1450172"/>
    <lineage>
        <taxon>Eukaryota</taxon>
        <taxon>Fungi</taxon>
        <taxon>Dikarya</taxon>
        <taxon>Ascomycota</taxon>
        <taxon>Pezizomycotina</taxon>
        <taxon>Dothideomycetes</taxon>
        <taxon>Pleosporomycetidae</taxon>
        <taxon>Pleosporales</taxon>
        <taxon>Pleosporales incertae sedis</taxon>
        <taxon>Aaosphaeria</taxon>
    </lineage>
</organism>
<proteinExistence type="predicted"/>
<keyword evidence="3" id="KW-1185">Reference proteome</keyword>